<evidence type="ECO:0000313" key="2">
    <source>
        <dbReference type="Proteomes" id="UP000004319"/>
    </source>
</evidence>
<dbReference type="EMBL" id="BABS01000110">
    <property type="protein sequence ID" value="GAA09657.1"/>
    <property type="molecule type" value="Genomic_DNA"/>
</dbReference>
<evidence type="ECO:0000313" key="1">
    <source>
        <dbReference type="EMBL" id="GAA09657.1"/>
    </source>
</evidence>
<accession>F7VH12</accession>
<dbReference type="Proteomes" id="UP000004319">
    <property type="component" value="Unassembled WGS sequence"/>
</dbReference>
<sequence>MESGWYVEFEARKCDLDVWRRELSDKNDAFVITETTPSSKEIFYISNFDLLNQKYSKKFNENSHVFTKAKAFFGLTNVRMATRFGTLPVSLTV</sequence>
<comment type="caution">
    <text evidence="1">The sequence shown here is derived from an EMBL/GenBank/DDBJ whole genome shotgun (WGS) entry which is preliminary data.</text>
</comment>
<gene>
    <name evidence="1" type="ORF">ATPR_2661</name>
</gene>
<proteinExistence type="predicted"/>
<protein>
    <submittedName>
        <fullName evidence="1">Uncharacterized protein</fullName>
    </submittedName>
</protein>
<dbReference type="AlphaFoldDB" id="F7VH12"/>
<organism evidence="1 2">
    <name type="scientific">Acetobacter tropicalis NBRC 101654</name>
    <dbReference type="NCBI Taxonomy" id="749388"/>
    <lineage>
        <taxon>Bacteria</taxon>
        <taxon>Pseudomonadati</taxon>
        <taxon>Pseudomonadota</taxon>
        <taxon>Alphaproteobacteria</taxon>
        <taxon>Acetobacterales</taxon>
        <taxon>Acetobacteraceae</taxon>
        <taxon>Acetobacter</taxon>
    </lineage>
</organism>
<name>F7VH12_9PROT</name>
<reference evidence="1 2" key="1">
    <citation type="journal article" date="2011" name="Biochem. Biophys. Res. Commun.">
        <title>Increased number of Arginine-based salt bridges contributes to the thermotolerance of thermotolerant acetic acid bacteria, Acetobacter tropicalis SKU1100.</title>
        <authorList>
            <person name="Matsutani M."/>
            <person name="Hirakawa H."/>
            <person name="Nishikura M."/>
            <person name="Soemphol W."/>
            <person name="Ali I.A.I."/>
            <person name="Yakushi T."/>
            <person name="Matsushita K."/>
        </authorList>
    </citation>
    <scope>NUCLEOTIDE SEQUENCE [LARGE SCALE GENOMIC DNA]</scope>
    <source>
        <strain evidence="1 2">NBRC 101654</strain>
    </source>
</reference>